<protein>
    <recommendedName>
        <fullName evidence="1">DUF6199 domain-containing protein</fullName>
    </recommendedName>
</protein>
<dbReference type="RefSeq" id="WP_256420550.1">
    <property type="nucleotide sequence ID" value="NZ_JANHDI010000002.1"/>
</dbReference>
<evidence type="ECO:0000259" key="1">
    <source>
        <dbReference type="Pfam" id="PF19701"/>
    </source>
</evidence>
<dbReference type="InterPro" id="IPR045679">
    <property type="entry name" value="DUF6199"/>
</dbReference>
<proteinExistence type="predicted"/>
<gene>
    <name evidence="2" type="ORF">ACFSBX_08650</name>
</gene>
<feature type="domain" description="DUF6199" evidence="1">
    <location>
        <begin position="13"/>
        <end position="72"/>
    </location>
</feature>
<dbReference type="Pfam" id="PF19701">
    <property type="entry name" value="DUF6199"/>
    <property type="match status" value="1"/>
</dbReference>
<accession>A0ABD6CMF1</accession>
<dbReference type="EMBL" id="JBHUDK010000006">
    <property type="protein sequence ID" value="MFD1599022.1"/>
    <property type="molecule type" value="Genomic_DNA"/>
</dbReference>
<name>A0ABD6CMF1_9EURY</name>
<keyword evidence="3" id="KW-1185">Reference proteome</keyword>
<sequence length="87" mass="9240">MKESCTKLLAASTMVWGVAGALFPDRVLDTAGRFLLAGYENPEDLEPADWYVSATRLQSALTALAGAVVLALEYGRGCGSDDSEREA</sequence>
<evidence type="ECO:0000313" key="2">
    <source>
        <dbReference type="EMBL" id="MFD1599022.1"/>
    </source>
</evidence>
<evidence type="ECO:0000313" key="3">
    <source>
        <dbReference type="Proteomes" id="UP001597085"/>
    </source>
</evidence>
<dbReference type="AlphaFoldDB" id="A0ABD6CMF1"/>
<reference evidence="2 3" key="1">
    <citation type="journal article" date="2019" name="Int. J. Syst. Evol. Microbiol.">
        <title>The Global Catalogue of Microorganisms (GCM) 10K type strain sequencing project: providing services to taxonomists for standard genome sequencing and annotation.</title>
        <authorList>
            <consortium name="The Broad Institute Genomics Platform"/>
            <consortium name="The Broad Institute Genome Sequencing Center for Infectious Disease"/>
            <person name="Wu L."/>
            <person name="Ma J."/>
        </authorList>
    </citation>
    <scope>NUCLEOTIDE SEQUENCE [LARGE SCALE GENOMIC DNA]</scope>
    <source>
        <strain evidence="2 3">CGMCC 1.12121</strain>
    </source>
</reference>
<organism evidence="2 3">
    <name type="scientific">Halobellus rarus</name>
    <dbReference type="NCBI Taxonomy" id="1126237"/>
    <lineage>
        <taxon>Archaea</taxon>
        <taxon>Methanobacteriati</taxon>
        <taxon>Methanobacteriota</taxon>
        <taxon>Stenosarchaea group</taxon>
        <taxon>Halobacteria</taxon>
        <taxon>Halobacteriales</taxon>
        <taxon>Haloferacaceae</taxon>
        <taxon>Halobellus</taxon>
    </lineage>
</organism>
<comment type="caution">
    <text evidence="2">The sequence shown here is derived from an EMBL/GenBank/DDBJ whole genome shotgun (WGS) entry which is preliminary data.</text>
</comment>
<dbReference type="Proteomes" id="UP001597085">
    <property type="component" value="Unassembled WGS sequence"/>
</dbReference>